<dbReference type="Proteomes" id="UP000694411">
    <property type="component" value="Unassembled WGS sequence"/>
</dbReference>
<dbReference type="GO" id="GO:0031640">
    <property type="term" value="P:killing of cells of another organism"/>
    <property type="evidence" value="ECO:0007669"/>
    <property type="project" value="UniProtKB-KW"/>
</dbReference>
<dbReference type="InterPro" id="IPR016327">
    <property type="entry name" value="Alpha-defensin"/>
</dbReference>
<dbReference type="SMART" id="SM01418">
    <property type="entry name" value="Defensin_propep"/>
    <property type="match status" value="1"/>
</dbReference>
<dbReference type="GO" id="GO:0019731">
    <property type="term" value="P:antibacterial humoral response"/>
    <property type="evidence" value="ECO:0007669"/>
    <property type="project" value="TreeGrafter"/>
</dbReference>
<dbReference type="GO" id="GO:0071222">
    <property type="term" value="P:cellular response to lipopolysaccharide"/>
    <property type="evidence" value="ECO:0007669"/>
    <property type="project" value="TreeGrafter"/>
</dbReference>
<dbReference type="Pfam" id="PF00879">
    <property type="entry name" value="Defensin_propep"/>
    <property type="match status" value="1"/>
</dbReference>
<proteinExistence type="predicted"/>
<keyword evidence="3 6" id="KW-0732">Signal</keyword>
<dbReference type="AlphaFoldDB" id="A0A8D2F4M2"/>
<dbReference type="Ensembl" id="ENSTGET00000017561.1">
    <property type="protein sequence ID" value="ENSTGEP00000014652.1"/>
    <property type="gene ID" value="ENSTGEG00000011901.1"/>
</dbReference>
<feature type="signal peptide" evidence="6">
    <location>
        <begin position="1"/>
        <end position="32"/>
    </location>
</feature>
<evidence type="ECO:0000256" key="2">
    <source>
        <dbReference type="ARBA" id="ARBA00022577"/>
    </source>
</evidence>
<keyword evidence="2" id="KW-0295">Fungicide</keyword>
<keyword evidence="5" id="KW-1015">Disulfide bond</keyword>
<feature type="chain" id="PRO_5034132784" description="Alpha-defensin N-terminal domain-containing protein" evidence="6">
    <location>
        <begin position="33"/>
        <end position="107"/>
    </location>
</feature>
<dbReference type="GO" id="GO:0050829">
    <property type="term" value="P:defense response to Gram-negative bacterium"/>
    <property type="evidence" value="ECO:0007669"/>
    <property type="project" value="TreeGrafter"/>
</dbReference>
<dbReference type="PIRSF" id="PIRSF001875">
    <property type="entry name" value="Alpha-defensin"/>
    <property type="match status" value="1"/>
</dbReference>
<dbReference type="GO" id="GO:0051673">
    <property type="term" value="P:disruption of plasma membrane integrity in another organism"/>
    <property type="evidence" value="ECO:0007669"/>
    <property type="project" value="TreeGrafter"/>
</dbReference>
<accession>A0A8D2F4M2</accession>
<dbReference type="PANTHER" id="PTHR11876:SF33">
    <property type="entry name" value="DEFENSIN-7"/>
    <property type="match status" value="1"/>
</dbReference>
<evidence type="ECO:0000313" key="9">
    <source>
        <dbReference type="Proteomes" id="UP000694411"/>
    </source>
</evidence>
<name>A0A8D2F4M2_THEGE</name>
<dbReference type="PANTHER" id="PTHR11876">
    <property type="entry name" value="ALPHA-DEFENSIN 1"/>
    <property type="match status" value="1"/>
</dbReference>
<keyword evidence="9" id="KW-1185">Reference proteome</keyword>
<dbReference type="GO" id="GO:0031012">
    <property type="term" value="C:extracellular matrix"/>
    <property type="evidence" value="ECO:0007669"/>
    <property type="project" value="TreeGrafter"/>
</dbReference>
<reference evidence="8" key="1">
    <citation type="submission" date="2025-08" db="UniProtKB">
        <authorList>
            <consortium name="Ensembl"/>
        </authorList>
    </citation>
    <scope>IDENTIFICATION</scope>
</reference>
<evidence type="ECO:0000259" key="7">
    <source>
        <dbReference type="SMART" id="SM01418"/>
    </source>
</evidence>
<keyword evidence="4" id="KW-0211">Defensin</keyword>
<dbReference type="GO" id="GO:0002227">
    <property type="term" value="P:innate immune response in mucosa"/>
    <property type="evidence" value="ECO:0007669"/>
    <property type="project" value="TreeGrafter"/>
</dbReference>
<feature type="domain" description="Alpha-defensin N-terminal" evidence="7">
    <location>
        <begin position="17"/>
        <end position="64"/>
    </location>
</feature>
<evidence type="ECO:0000313" key="8">
    <source>
        <dbReference type="Ensembl" id="ENSTGEP00000014652.1"/>
    </source>
</evidence>
<evidence type="ECO:0000256" key="3">
    <source>
        <dbReference type="ARBA" id="ARBA00022729"/>
    </source>
</evidence>
<sequence length="107" mass="11865">MRTAFLIHRRLLSAVPLTLLSAILLVDLQAWTEPLLARPDEMPAEEQPPANDQDVVIYLSGDDSSSLQVPGSRKGLICHCSVLYCLFGEHLGGTCFIHGERSPIWCY</sequence>
<evidence type="ECO:0000256" key="5">
    <source>
        <dbReference type="ARBA" id="ARBA00023157"/>
    </source>
</evidence>
<evidence type="ECO:0000256" key="1">
    <source>
        <dbReference type="ARBA" id="ARBA00022529"/>
    </source>
</evidence>
<evidence type="ECO:0000256" key="6">
    <source>
        <dbReference type="SAM" id="SignalP"/>
    </source>
</evidence>
<keyword evidence="1" id="KW-0929">Antimicrobial</keyword>
<dbReference type="GO" id="GO:0061844">
    <property type="term" value="P:antimicrobial humoral immune response mediated by antimicrobial peptide"/>
    <property type="evidence" value="ECO:0007669"/>
    <property type="project" value="TreeGrafter"/>
</dbReference>
<evidence type="ECO:0000256" key="4">
    <source>
        <dbReference type="ARBA" id="ARBA00022940"/>
    </source>
</evidence>
<protein>
    <recommendedName>
        <fullName evidence="7">Alpha-defensin N-terminal domain-containing protein</fullName>
    </recommendedName>
</protein>
<reference evidence="8" key="2">
    <citation type="submission" date="2025-09" db="UniProtKB">
        <authorList>
            <consortium name="Ensembl"/>
        </authorList>
    </citation>
    <scope>IDENTIFICATION</scope>
</reference>
<organism evidence="8 9">
    <name type="scientific">Theropithecus gelada</name>
    <name type="common">Gelada baboon</name>
    <dbReference type="NCBI Taxonomy" id="9565"/>
    <lineage>
        <taxon>Eukaryota</taxon>
        <taxon>Metazoa</taxon>
        <taxon>Chordata</taxon>
        <taxon>Craniata</taxon>
        <taxon>Vertebrata</taxon>
        <taxon>Euteleostomi</taxon>
        <taxon>Mammalia</taxon>
        <taxon>Eutheria</taxon>
        <taxon>Euarchontoglires</taxon>
        <taxon>Primates</taxon>
        <taxon>Haplorrhini</taxon>
        <taxon>Catarrhini</taxon>
        <taxon>Cercopithecidae</taxon>
        <taxon>Cercopithecinae</taxon>
        <taxon>Theropithecus</taxon>
    </lineage>
</organism>
<dbReference type="GO" id="GO:0050830">
    <property type="term" value="P:defense response to Gram-positive bacterium"/>
    <property type="evidence" value="ECO:0007669"/>
    <property type="project" value="TreeGrafter"/>
</dbReference>
<dbReference type="InterPro" id="IPR002366">
    <property type="entry name" value="Alpha-defensin_N"/>
</dbReference>
<dbReference type="GO" id="GO:0005615">
    <property type="term" value="C:extracellular space"/>
    <property type="evidence" value="ECO:0007669"/>
    <property type="project" value="InterPro"/>
</dbReference>
<dbReference type="GO" id="GO:0050832">
    <property type="term" value="P:defense response to fungus"/>
    <property type="evidence" value="ECO:0007669"/>
    <property type="project" value="UniProtKB-KW"/>
</dbReference>